<evidence type="ECO:0000259" key="7">
    <source>
        <dbReference type="SMART" id="SM00078"/>
    </source>
</evidence>
<dbReference type="GO" id="GO:0046628">
    <property type="term" value="P:positive regulation of insulin receptor signaling pathway"/>
    <property type="evidence" value="ECO:0007669"/>
    <property type="project" value="TreeGrafter"/>
</dbReference>
<comment type="subcellular location">
    <subcellularLocation>
        <location evidence="1 6">Secreted</location>
    </subcellularLocation>
</comment>
<organism evidence="8 9">
    <name type="scientific">Brenthis ino</name>
    <name type="common">lesser marbled fritillary</name>
    <dbReference type="NCBI Taxonomy" id="405034"/>
    <lineage>
        <taxon>Eukaryota</taxon>
        <taxon>Metazoa</taxon>
        <taxon>Ecdysozoa</taxon>
        <taxon>Arthropoda</taxon>
        <taxon>Hexapoda</taxon>
        <taxon>Insecta</taxon>
        <taxon>Pterygota</taxon>
        <taxon>Neoptera</taxon>
        <taxon>Endopterygota</taxon>
        <taxon>Lepidoptera</taxon>
        <taxon>Glossata</taxon>
        <taxon>Ditrysia</taxon>
        <taxon>Papilionoidea</taxon>
        <taxon>Nymphalidae</taxon>
        <taxon>Heliconiinae</taxon>
        <taxon>Argynnini</taxon>
        <taxon>Brenthis</taxon>
    </lineage>
</organism>
<dbReference type="AlphaFoldDB" id="A0A8J9UJX2"/>
<dbReference type="GO" id="GO:0045944">
    <property type="term" value="P:positive regulation of transcription by RNA polymerase II"/>
    <property type="evidence" value="ECO:0007669"/>
    <property type="project" value="TreeGrafter"/>
</dbReference>
<evidence type="ECO:0000256" key="1">
    <source>
        <dbReference type="ARBA" id="ARBA00004613"/>
    </source>
</evidence>
<protein>
    <recommendedName>
        <fullName evidence="7">Insulin-like domain-containing protein</fullName>
    </recommendedName>
</protein>
<evidence type="ECO:0000256" key="4">
    <source>
        <dbReference type="ARBA" id="ARBA00022685"/>
    </source>
</evidence>
<dbReference type="OrthoDB" id="6354447at2759"/>
<dbReference type="PROSITE" id="PS00262">
    <property type="entry name" value="INSULIN"/>
    <property type="match status" value="1"/>
</dbReference>
<feature type="domain" description="Insulin-like" evidence="7">
    <location>
        <begin position="77"/>
        <end position="139"/>
    </location>
</feature>
<dbReference type="Pfam" id="PF00049">
    <property type="entry name" value="Insulin"/>
    <property type="match status" value="1"/>
</dbReference>
<name>A0A8J9UJX2_9NEOP</name>
<dbReference type="GO" id="GO:0005615">
    <property type="term" value="C:extracellular space"/>
    <property type="evidence" value="ECO:0007669"/>
    <property type="project" value="TreeGrafter"/>
</dbReference>
<evidence type="ECO:0000313" key="9">
    <source>
        <dbReference type="Proteomes" id="UP000838878"/>
    </source>
</evidence>
<dbReference type="GO" id="GO:0005179">
    <property type="term" value="F:hormone activity"/>
    <property type="evidence" value="ECO:0007669"/>
    <property type="project" value="InterPro"/>
</dbReference>
<dbReference type="GO" id="GO:0051147">
    <property type="term" value="P:regulation of muscle cell differentiation"/>
    <property type="evidence" value="ECO:0007669"/>
    <property type="project" value="TreeGrafter"/>
</dbReference>
<accession>A0A8J9UJX2</accession>
<evidence type="ECO:0000256" key="6">
    <source>
        <dbReference type="RuleBase" id="RU000406"/>
    </source>
</evidence>
<dbReference type="PRINTS" id="PR00276">
    <property type="entry name" value="INSULINFAMLY"/>
</dbReference>
<evidence type="ECO:0000256" key="3">
    <source>
        <dbReference type="ARBA" id="ARBA00022525"/>
    </source>
</evidence>
<dbReference type="GO" id="GO:0043539">
    <property type="term" value="F:protein serine/threonine kinase activator activity"/>
    <property type="evidence" value="ECO:0007669"/>
    <property type="project" value="TreeGrafter"/>
</dbReference>
<proteinExistence type="inferred from homology"/>
<evidence type="ECO:0000313" key="8">
    <source>
        <dbReference type="EMBL" id="CAH0721686.1"/>
    </source>
</evidence>
<comment type="similarity">
    <text evidence="2 6">Belongs to the insulin family.</text>
</comment>
<keyword evidence="5" id="KW-0732">Signal</keyword>
<dbReference type="InterPro" id="IPR016179">
    <property type="entry name" value="Insulin-like"/>
</dbReference>
<dbReference type="SUPFAM" id="SSF56994">
    <property type="entry name" value="Insulin-like"/>
    <property type="match status" value="1"/>
</dbReference>
<dbReference type="CDD" id="cd04366">
    <property type="entry name" value="IlGF_insulin_bombyxin_like"/>
    <property type="match status" value="1"/>
</dbReference>
<gene>
    <name evidence="8" type="ORF">BINO364_LOCUS7752</name>
</gene>
<dbReference type="Gene3D" id="1.10.100.10">
    <property type="entry name" value="Insulin-like"/>
    <property type="match status" value="1"/>
</dbReference>
<dbReference type="GO" id="GO:1905564">
    <property type="term" value="P:positive regulation of vascular endothelial cell proliferation"/>
    <property type="evidence" value="ECO:0007669"/>
    <property type="project" value="TreeGrafter"/>
</dbReference>
<dbReference type="PANTHER" id="PTHR46886:SF1">
    <property type="entry name" value="INSULIN-LIKE GROWTH FACTOR II"/>
    <property type="match status" value="1"/>
</dbReference>
<dbReference type="GO" id="GO:0043410">
    <property type="term" value="P:positive regulation of MAPK cascade"/>
    <property type="evidence" value="ECO:0007669"/>
    <property type="project" value="TreeGrafter"/>
</dbReference>
<dbReference type="PANTHER" id="PTHR46886">
    <property type="entry name" value="INSULIN-LIKE GROWTH FACTOR II"/>
    <property type="match status" value="1"/>
</dbReference>
<dbReference type="EMBL" id="OV170222">
    <property type="protein sequence ID" value="CAH0721686.1"/>
    <property type="molecule type" value="Genomic_DNA"/>
</dbReference>
<dbReference type="SMART" id="SM00078">
    <property type="entry name" value="IlGF"/>
    <property type="match status" value="1"/>
</dbReference>
<dbReference type="Proteomes" id="UP000838878">
    <property type="component" value="Chromosome 2"/>
</dbReference>
<keyword evidence="4" id="KW-0165">Cleavage on pair of basic residues</keyword>
<dbReference type="InterPro" id="IPR022352">
    <property type="entry name" value="Ins/IGF/rlx"/>
</dbReference>
<keyword evidence="3 6" id="KW-0964">Secreted</keyword>
<dbReference type="InterPro" id="IPR022353">
    <property type="entry name" value="Insulin_CS"/>
</dbReference>
<keyword evidence="9" id="KW-1185">Reference proteome</keyword>
<reference evidence="8" key="1">
    <citation type="submission" date="2021-12" db="EMBL/GenBank/DDBJ databases">
        <authorList>
            <person name="Martin H S."/>
        </authorList>
    </citation>
    <scope>NUCLEOTIDE SEQUENCE</scope>
</reference>
<evidence type="ECO:0000256" key="2">
    <source>
        <dbReference type="ARBA" id="ARBA00009034"/>
    </source>
</evidence>
<dbReference type="GO" id="GO:0008083">
    <property type="term" value="F:growth factor activity"/>
    <property type="evidence" value="ECO:0007669"/>
    <property type="project" value="TreeGrafter"/>
</dbReference>
<feature type="non-terminal residue" evidence="8">
    <location>
        <position position="240"/>
    </location>
</feature>
<sequence>MLSRSLESVSKITIQLPCVPRLRPGRIARRSALVPDSLSPNQLFKDIEMLVSKVLQLAIVGLAMLWEWRSDAARAAVKLCGRDLGDIMSRVCHEYNSPSWDVPTVVEQPAAVVRQKRRTGIADECCIYGCTWEQLSAYCAISAKSESPLIDSMEAHMIADRSAEAAVVSPAVVGKEQHARREVGRGRSRGYGRRGRCWCRERRTGRRRSSLMGAHKKCRARCARAGHRVTTSNLGQNTQH</sequence>
<evidence type="ECO:0000256" key="5">
    <source>
        <dbReference type="ARBA" id="ARBA00022729"/>
    </source>
</evidence>
<dbReference type="InterPro" id="IPR036438">
    <property type="entry name" value="Insulin-like_sf"/>
</dbReference>
<dbReference type="GO" id="GO:0005159">
    <property type="term" value="F:insulin-like growth factor receptor binding"/>
    <property type="evidence" value="ECO:0007669"/>
    <property type="project" value="TreeGrafter"/>
</dbReference>